<sequence length="94" mass="10662">MPLESFAPLPPLLTIFFFFFLLNFFCLLYSCCSGCCLSLSFFACVLLSWGLACLRVRALHCACRYSIRTLPDMFAIILRSEQDVKRRGGLASTF</sequence>
<dbReference type="RefSeq" id="XP_001564501.1">
    <property type="nucleotide sequence ID" value="XM_001564451.1"/>
</dbReference>
<evidence type="ECO:0000313" key="3">
    <source>
        <dbReference type="Proteomes" id="UP000007258"/>
    </source>
</evidence>
<dbReference type="GeneID" id="5415051"/>
<feature type="transmembrane region" description="Helical" evidence="1">
    <location>
        <begin position="12"/>
        <end position="32"/>
    </location>
</feature>
<organism evidence="2 3">
    <name type="scientific">Leishmania braziliensis</name>
    <dbReference type="NCBI Taxonomy" id="5660"/>
    <lineage>
        <taxon>Eukaryota</taxon>
        <taxon>Discoba</taxon>
        <taxon>Euglenozoa</taxon>
        <taxon>Kinetoplastea</taxon>
        <taxon>Metakinetoplastina</taxon>
        <taxon>Trypanosomatida</taxon>
        <taxon>Trypanosomatidae</taxon>
        <taxon>Leishmaniinae</taxon>
        <taxon>Leishmania</taxon>
        <taxon>Leishmania braziliensis species complex</taxon>
    </lineage>
</organism>
<keyword evidence="3" id="KW-1185">Reference proteome</keyword>
<dbReference type="EMBL" id="FR798994">
    <property type="protein sequence ID" value="CAM38566.1"/>
    <property type="molecule type" value="Genomic_DNA"/>
</dbReference>
<name>A4HAY1_LEIBR</name>
<dbReference type="KEGG" id="lbz:LBRM_20_2200"/>
<protein>
    <submittedName>
        <fullName evidence="2">Uncharacterized protein</fullName>
    </submittedName>
</protein>
<keyword evidence="1" id="KW-0812">Transmembrane</keyword>
<proteinExistence type="predicted"/>
<reference evidence="2 3" key="1">
    <citation type="journal article" date="2007" name="Nat. Genet.">
        <title>Comparative genomic analysis of three Leishmania species that cause diverse human disease.</title>
        <authorList>
            <person name="Peacock C.S."/>
            <person name="Seeger K."/>
            <person name="Harris D."/>
            <person name="Murphy L."/>
            <person name="Ruiz J.C."/>
            <person name="Quail M.A."/>
            <person name="Peters N."/>
            <person name="Adlem E."/>
            <person name="Tivey A."/>
            <person name="Aslett M."/>
            <person name="Kerhornou A."/>
            <person name="Ivens A."/>
            <person name="Fraser A."/>
            <person name="Rajandream M.A."/>
            <person name="Carver T."/>
            <person name="Norbertczak H."/>
            <person name="Chillingworth T."/>
            <person name="Hance Z."/>
            <person name="Jagels K."/>
            <person name="Moule S."/>
            <person name="Ormond D."/>
            <person name="Rutter S."/>
            <person name="Squares R."/>
            <person name="Whitehead S."/>
            <person name="Rabbinowitsch E."/>
            <person name="Arrowsmith C."/>
            <person name="White B."/>
            <person name="Thurston S."/>
            <person name="Bringaud F."/>
            <person name="Baldauf S.L."/>
            <person name="Faulconbridge A."/>
            <person name="Jeffares D."/>
            <person name="Depledge D.P."/>
            <person name="Oyola S.O."/>
            <person name="Hilley J.D."/>
            <person name="Brito L.O."/>
            <person name="Tosi L.R."/>
            <person name="Barrell B."/>
            <person name="Cruz A.K."/>
            <person name="Mottram J.C."/>
            <person name="Smith D.F."/>
            <person name="Berriman M."/>
        </authorList>
    </citation>
    <scope>NUCLEOTIDE SEQUENCE [LARGE SCALE GENOMIC DNA]</scope>
    <source>
        <strain evidence="2 3">MHOM/BR/75/M2904</strain>
    </source>
</reference>
<evidence type="ECO:0000313" key="2">
    <source>
        <dbReference type="EMBL" id="CAM38566.1"/>
    </source>
</evidence>
<accession>A4HAY1</accession>
<gene>
    <name evidence="2" type="ORF">LBRM_20_2200</name>
</gene>
<keyword evidence="1" id="KW-1133">Transmembrane helix</keyword>
<dbReference type="Proteomes" id="UP000007258">
    <property type="component" value="Chromosome 20"/>
</dbReference>
<evidence type="ECO:0000256" key="1">
    <source>
        <dbReference type="SAM" id="Phobius"/>
    </source>
</evidence>
<dbReference type="VEuPathDB" id="TriTrypDB:LbrM.20.2200"/>
<reference evidence="2 3" key="2">
    <citation type="journal article" date="2011" name="Genome Res.">
        <title>Chromosome and gene copy number variation allow major structural change between species and strains of Leishmania.</title>
        <authorList>
            <person name="Rogers M.B."/>
            <person name="Hilley J.D."/>
            <person name="Dickens N.J."/>
            <person name="Wilkes J."/>
            <person name="Bates P.A."/>
            <person name="Depledge D.P."/>
            <person name="Harris D."/>
            <person name="Her Y."/>
            <person name="Herzyk P."/>
            <person name="Imamura H."/>
            <person name="Otto T.D."/>
            <person name="Sanders M."/>
            <person name="Seeger K."/>
            <person name="Dujardin J.C."/>
            <person name="Berriman M."/>
            <person name="Smith D.F."/>
            <person name="Hertz-Fowler C."/>
            <person name="Mottram J.C."/>
        </authorList>
    </citation>
    <scope>NUCLEOTIDE SEQUENCE [LARGE SCALE GENOMIC DNA]</scope>
    <source>
        <strain evidence="2 3">MHOM/BR/75/M2904</strain>
    </source>
</reference>
<dbReference type="AlphaFoldDB" id="A4HAY1"/>
<keyword evidence="1" id="KW-0472">Membrane</keyword>
<dbReference type="InParanoid" id="A4HAY1"/>